<keyword evidence="1" id="KW-0812">Transmembrane</keyword>
<feature type="transmembrane region" description="Helical" evidence="1">
    <location>
        <begin position="6"/>
        <end position="23"/>
    </location>
</feature>
<accession>A0ABU6KM19</accession>
<comment type="caution">
    <text evidence="2">The sequence shown here is derived from an EMBL/GenBank/DDBJ whole genome shotgun (WGS) entry which is preliminary data.</text>
</comment>
<dbReference type="PANTHER" id="PTHR40070">
    <property type="entry name" value="UPF0478 PROTEIN YTXG"/>
    <property type="match status" value="1"/>
</dbReference>
<dbReference type="Proteomes" id="UP001335737">
    <property type="component" value="Unassembled WGS sequence"/>
</dbReference>
<dbReference type="RefSeq" id="WP_327609512.1">
    <property type="nucleotide sequence ID" value="NZ_JARZFX010000025.1"/>
</dbReference>
<organism evidence="2 3">
    <name type="scientific">Virgibacillus tibetensis</name>
    <dbReference type="NCBI Taxonomy" id="3042313"/>
    <lineage>
        <taxon>Bacteria</taxon>
        <taxon>Bacillati</taxon>
        <taxon>Bacillota</taxon>
        <taxon>Bacilli</taxon>
        <taxon>Bacillales</taxon>
        <taxon>Bacillaceae</taxon>
        <taxon>Virgibacillus</taxon>
    </lineage>
</organism>
<gene>
    <name evidence="2" type="ORF">QGM71_21230</name>
</gene>
<dbReference type="InterPro" id="IPR009293">
    <property type="entry name" value="UPF0478"/>
</dbReference>
<dbReference type="EMBL" id="JARZFX010000025">
    <property type="protein sequence ID" value="MEC5425979.1"/>
    <property type="molecule type" value="Genomic_DNA"/>
</dbReference>
<evidence type="ECO:0000256" key="1">
    <source>
        <dbReference type="SAM" id="Phobius"/>
    </source>
</evidence>
<sequence>MDWLGIGVLVIGLAFLVLVLLLIKPLNRLAGLFGSLQKTTDHLPQQVEEITTQAKAVLGSGNDALNQINNQVKELSPLFYIAGDIGRATNQMFASLAEAVIKMERTTAEANDLTHRKNLEGLYGVLTLGYYVFQRSKSHLSETARKPLI</sequence>
<dbReference type="PANTHER" id="PTHR40070:SF1">
    <property type="entry name" value="UPF0478 PROTEIN YTXG"/>
    <property type="match status" value="1"/>
</dbReference>
<name>A0ABU6KM19_9BACI</name>
<dbReference type="Pfam" id="PF06103">
    <property type="entry name" value="DUF948"/>
    <property type="match status" value="1"/>
</dbReference>
<reference evidence="2 3" key="1">
    <citation type="journal article" date="2024" name="Int. J. Syst. Evol. Microbiol.">
        <title>Virgibacillus tibetensis sp. nov., isolated from salt lake on the Tibetan Plateau of China.</title>
        <authorList>
            <person name="Phurbu D."/>
            <person name="Liu Z.-X."/>
            <person name="Wang R."/>
            <person name="Zheng Y.-Y."/>
            <person name="Liu H.-C."/>
            <person name="Zhou Y.-G."/>
            <person name="Yu Y.-J."/>
            <person name="Li A.-H."/>
        </authorList>
    </citation>
    <scope>NUCLEOTIDE SEQUENCE [LARGE SCALE GENOMIC DNA]</scope>
    <source>
        <strain evidence="2 3">C22-A2</strain>
    </source>
</reference>
<keyword evidence="1" id="KW-1133">Transmembrane helix</keyword>
<proteinExistence type="predicted"/>
<evidence type="ECO:0000313" key="3">
    <source>
        <dbReference type="Proteomes" id="UP001335737"/>
    </source>
</evidence>
<keyword evidence="1" id="KW-0472">Membrane</keyword>
<protein>
    <submittedName>
        <fullName evidence="2">DUF948 domain-containing protein</fullName>
    </submittedName>
</protein>
<keyword evidence="3" id="KW-1185">Reference proteome</keyword>
<evidence type="ECO:0000313" key="2">
    <source>
        <dbReference type="EMBL" id="MEC5425979.1"/>
    </source>
</evidence>